<dbReference type="InterPro" id="IPR014790">
    <property type="entry name" value="MutL_C"/>
</dbReference>
<dbReference type="PANTHER" id="PTHR10073:SF12">
    <property type="entry name" value="DNA MISMATCH REPAIR PROTEIN MLH1"/>
    <property type="match status" value="1"/>
</dbReference>
<dbReference type="SUPFAM" id="SSF54211">
    <property type="entry name" value="Ribosomal protein S5 domain 2-like"/>
    <property type="match status" value="1"/>
</dbReference>
<dbReference type="InterPro" id="IPR036890">
    <property type="entry name" value="HATPase_C_sf"/>
</dbReference>
<dbReference type="Proteomes" id="UP000824072">
    <property type="component" value="Unassembled WGS sequence"/>
</dbReference>
<feature type="region of interest" description="Disordered" evidence="4">
    <location>
        <begin position="422"/>
        <end position="456"/>
    </location>
</feature>
<evidence type="ECO:0000256" key="1">
    <source>
        <dbReference type="ARBA" id="ARBA00006082"/>
    </source>
</evidence>
<dbReference type="CDD" id="cd00782">
    <property type="entry name" value="MutL_Trans"/>
    <property type="match status" value="1"/>
</dbReference>
<reference evidence="7" key="1">
    <citation type="submission" date="2020-10" db="EMBL/GenBank/DDBJ databases">
        <authorList>
            <person name="Gilroy R."/>
        </authorList>
    </citation>
    <scope>NUCLEOTIDE SEQUENCE</scope>
    <source>
        <strain evidence="7">ChiHcec3-11533</strain>
    </source>
</reference>
<dbReference type="GO" id="GO:0006298">
    <property type="term" value="P:mismatch repair"/>
    <property type="evidence" value="ECO:0007669"/>
    <property type="project" value="InterPro"/>
</dbReference>
<dbReference type="Gene3D" id="3.30.565.10">
    <property type="entry name" value="Histidine kinase-like ATPase, C-terminal domain"/>
    <property type="match status" value="1"/>
</dbReference>
<dbReference type="CDD" id="cd16926">
    <property type="entry name" value="HATPase_MutL-MLH-PMS-like"/>
    <property type="match status" value="1"/>
</dbReference>
<dbReference type="Pfam" id="PF08676">
    <property type="entry name" value="MutL_C"/>
    <property type="match status" value="1"/>
</dbReference>
<dbReference type="PROSITE" id="PS00058">
    <property type="entry name" value="DNA_MISMATCH_REPAIR_1"/>
    <property type="match status" value="1"/>
</dbReference>
<evidence type="ECO:0000313" key="8">
    <source>
        <dbReference type="Proteomes" id="UP000824072"/>
    </source>
</evidence>
<dbReference type="GO" id="GO:0030983">
    <property type="term" value="F:mismatched DNA binding"/>
    <property type="evidence" value="ECO:0007669"/>
    <property type="project" value="InterPro"/>
</dbReference>
<dbReference type="InterPro" id="IPR037198">
    <property type="entry name" value="MutL_C_sf"/>
</dbReference>
<protein>
    <submittedName>
        <fullName evidence="7">DNA mismatch repair endonuclease MutL</fullName>
    </submittedName>
</protein>
<reference evidence="7" key="2">
    <citation type="journal article" date="2021" name="PeerJ">
        <title>Extensive microbial diversity within the chicken gut microbiome revealed by metagenomics and culture.</title>
        <authorList>
            <person name="Gilroy R."/>
            <person name="Ravi A."/>
            <person name="Getino M."/>
            <person name="Pursley I."/>
            <person name="Horton D.L."/>
            <person name="Alikhan N.F."/>
            <person name="Baker D."/>
            <person name="Gharbi K."/>
            <person name="Hall N."/>
            <person name="Watson M."/>
            <person name="Adriaenssens E.M."/>
            <person name="Foster-Nyarko E."/>
            <person name="Jarju S."/>
            <person name="Secka A."/>
            <person name="Antonio M."/>
            <person name="Oren A."/>
            <person name="Chaudhuri R.R."/>
            <person name="La Ragione R."/>
            <person name="Hildebrand F."/>
            <person name="Pallen M.J."/>
        </authorList>
    </citation>
    <scope>NUCLEOTIDE SEQUENCE</scope>
    <source>
        <strain evidence="7">ChiHcec3-11533</strain>
    </source>
</reference>
<dbReference type="GO" id="GO:0004519">
    <property type="term" value="F:endonuclease activity"/>
    <property type="evidence" value="ECO:0007669"/>
    <property type="project" value="UniProtKB-KW"/>
</dbReference>
<dbReference type="InterPro" id="IPR002099">
    <property type="entry name" value="MutL/Mlh/PMS"/>
</dbReference>
<dbReference type="InterPro" id="IPR014721">
    <property type="entry name" value="Ribsml_uS5_D2-typ_fold_subgr"/>
</dbReference>
<organism evidence="7 8">
    <name type="scientific">Candidatus Pullichristensenella excrementigallinarum</name>
    <dbReference type="NCBI Taxonomy" id="2840907"/>
    <lineage>
        <taxon>Bacteria</taxon>
        <taxon>Bacillati</taxon>
        <taxon>Bacillota</taxon>
        <taxon>Clostridia</taxon>
        <taxon>Candidatus Pullichristensenella</taxon>
    </lineage>
</organism>
<dbReference type="Gene3D" id="3.30.230.10">
    <property type="match status" value="1"/>
</dbReference>
<dbReference type="Gene3D" id="3.30.1540.20">
    <property type="entry name" value="MutL, C-terminal domain, dimerisation subdomain"/>
    <property type="match status" value="1"/>
</dbReference>
<keyword evidence="3" id="KW-0234">DNA repair</keyword>
<gene>
    <name evidence="7" type="primary">mutL</name>
    <name evidence="7" type="ORF">IAB02_03360</name>
</gene>
<dbReference type="SMART" id="SM00853">
    <property type="entry name" value="MutL_C"/>
    <property type="match status" value="1"/>
</dbReference>
<keyword evidence="7" id="KW-0255">Endonuclease</keyword>
<evidence type="ECO:0000256" key="3">
    <source>
        <dbReference type="ARBA" id="ARBA00023204"/>
    </source>
</evidence>
<comment type="caution">
    <text evidence="7">The sequence shown here is derived from an EMBL/GenBank/DDBJ whole genome shotgun (WGS) entry which is preliminary data.</text>
</comment>
<dbReference type="SUPFAM" id="SSF118116">
    <property type="entry name" value="DNA mismatch repair protein MutL"/>
    <property type="match status" value="1"/>
</dbReference>
<feature type="non-terminal residue" evidence="7">
    <location>
        <position position="553"/>
    </location>
</feature>
<accession>A0A9D1IAC1</accession>
<dbReference type="Pfam" id="PF13589">
    <property type="entry name" value="HATPase_c_3"/>
    <property type="match status" value="1"/>
</dbReference>
<dbReference type="PANTHER" id="PTHR10073">
    <property type="entry name" value="DNA MISMATCH REPAIR PROTEIN MLH, PMS, MUTL"/>
    <property type="match status" value="1"/>
</dbReference>
<dbReference type="InterPro" id="IPR020568">
    <property type="entry name" value="Ribosomal_Su5_D2-typ_SF"/>
</dbReference>
<dbReference type="FunFam" id="3.30.565.10:FF:000003">
    <property type="entry name" value="DNA mismatch repair endonuclease MutL"/>
    <property type="match status" value="1"/>
</dbReference>
<dbReference type="InterPro" id="IPR042120">
    <property type="entry name" value="MutL_C_dimsub"/>
</dbReference>
<evidence type="ECO:0000259" key="6">
    <source>
        <dbReference type="SMART" id="SM01340"/>
    </source>
</evidence>
<keyword evidence="7" id="KW-0540">Nuclease</keyword>
<feature type="domain" description="DNA mismatch repair protein S5" evidence="6">
    <location>
        <begin position="208"/>
        <end position="326"/>
    </location>
</feature>
<dbReference type="GO" id="GO:0140664">
    <property type="term" value="F:ATP-dependent DNA damage sensor activity"/>
    <property type="evidence" value="ECO:0007669"/>
    <property type="project" value="InterPro"/>
</dbReference>
<proteinExistence type="inferred from homology"/>
<keyword evidence="7" id="KW-0378">Hydrolase</keyword>
<dbReference type="InterPro" id="IPR014762">
    <property type="entry name" value="DNA_mismatch_repair_CS"/>
</dbReference>
<evidence type="ECO:0000256" key="2">
    <source>
        <dbReference type="ARBA" id="ARBA00022763"/>
    </source>
</evidence>
<sequence>MPIRVLDAAIVGRIAAGEVVERPASAAKELIENALDAGATSISVEIKEGGISYLRVTDNGVGIEPGQVRLAFENHATSKISTAEQLDDIRTLGFRGEALPSIAAVARVELTTRARGQDSGTRLNIDGGENIRLREIGCPDGTSVVVRDLFFNLPVRRAFLKKPQYEAALVSDLMAKMILGNPKVAFKYVSNGRTVYQSFGDGNLRHALYAVYGRETAEHALEISKSEGGLRIFGLIGIGEQAKTSRAHECFFINGRSVRCPLLSQALEAACRERVTVGTYPMCALNLVLPPTSVDVNVHPNKLEVRFRDEIATRVAVEHMLRLTFEEQPMLRLDSEPMGGEIQAEKKVVEIPIKNSAEVFKKETDTSNLKTEVQNAPSELLQKKTKFHLPVRAVIYQPTARYLAEEGIPVTNPNLLRAESALVPPESSQPAPVAPPKVSAPSSKPHADIPAMPEKPSIPSCIQETAIKDRSEIPYRLIGTLFRTYILLEAGDALYMIDQHAAHERLQYEKLKELVSKEADSQQLLTPVLVRLTAKEMLLVEENMDALMLAGYE</sequence>
<evidence type="ECO:0000313" key="7">
    <source>
        <dbReference type="EMBL" id="HIU33578.1"/>
    </source>
</evidence>
<dbReference type="SMART" id="SM01340">
    <property type="entry name" value="DNA_mis_repair"/>
    <property type="match status" value="1"/>
</dbReference>
<dbReference type="AlphaFoldDB" id="A0A9D1IAC1"/>
<feature type="domain" description="MutL C-terminal dimerisation" evidence="5">
    <location>
        <begin position="477"/>
        <end position="551"/>
    </location>
</feature>
<dbReference type="InterPro" id="IPR013507">
    <property type="entry name" value="DNA_mismatch_S5_2-like"/>
</dbReference>
<evidence type="ECO:0000259" key="5">
    <source>
        <dbReference type="SMART" id="SM00853"/>
    </source>
</evidence>
<evidence type="ECO:0000256" key="4">
    <source>
        <dbReference type="SAM" id="MobiDB-lite"/>
    </source>
</evidence>
<dbReference type="EMBL" id="DVMU01000075">
    <property type="protein sequence ID" value="HIU33578.1"/>
    <property type="molecule type" value="Genomic_DNA"/>
</dbReference>
<comment type="similarity">
    <text evidence="1">Belongs to the DNA mismatch repair MutL/HexB family.</text>
</comment>
<dbReference type="SUPFAM" id="SSF55874">
    <property type="entry name" value="ATPase domain of HSP90 chaperone/DNA topoisomerase II/histidine kinase"/>
    <property type="match status" value="1"/>
</dbReference>
<dbReference type="GO" id="GO:0016887">
    <property type="term" value="F:ATP hydrolysis activity"/>
    <property type="evidence" value="ECO:0007669"/>
    <property type="project" value="InterPro"/>
</dbReference>
<dbReference type="InterPro" id="IPR038973">
    <property type="entry name" value="MutL/Mlh/Pms-like"/>
</dbReference>
<name>A0A9D1IAC1_9FIRM</name>
<dbReference type="GO" id="GO:0005524">
    <property type="term" value="F:ATP binding"/>
    <property type="evidence" value="ECO:0007669"/>
    <property type="project" value="InterPro"/>
</dbReference>
<keyword evidence="2" id="KW-0227">DNA damage</keyword>
<dbReference type="GO" id="GO:0032300">
    <property type="term" value="C:mismatch repair complex"/>
    <property type="evidence" value="ECO:0007669"/>
    <property type="project" value="InterPro"/>
</dbReference>
<dbReference type="Pfam" id="PF01119">
    <property type="entry name" value="DNA_mis_repair"/>
    <property type="match status" value="1"/>
</dbReference>
<dbReference type="NCBIfam" id="TIGR00585">
    <property type="entry name" value="mutl"/>
    <property type="match status" value="1"/>
</dbReference>